<keyword evidence="1" id="KW-1133">Transmembrane helix</keyword>
<reference evidence="3 4" key="1">
    <citation type="submission" date="2018-11" db="EMBL/GenBank/DDBJ databases">
        <title>Genome sequences of Brenneria nigrifluens and Brenneria rubrifaciens.</title>
        <authorList>
            <person name="Poret-Peterson A.T."/>
            <person name="McClean A.E."/>
            <person name="Kluepfel D.A."/>
        </authorList>
    </citation>
    <scope>NUCLEOTIDE SEQUENCE [LARGE SCALE GENOMIC DNA]</scope>
    <source>
        <strain evidence="3 4">6D370</strain>
    </source>
</reference>
<dbReference type="KEGG" id="brb:EH207_12090"/>
<dbReference type="GO" id="GO:0016491">
    <property type="term" value="F:oxidoreductase activity"/>
    <property type="evidence" value="ECO:0007669"/>
    <property type="project" value="InterPro"/>
</dbReference>
<organism evidence="3 4">
    <name type="scientific">Brenneria rubrifaciens</name>
    <dbReference type="NCBI Taxonomy" id="55213"/>
    <lineage>
        <taxon>Bacteria</taxon>
        <taxon>Pseudomonadati</taxon>
        <taxon>Pseudomonadota</taxon>
        <taxon>Gammaproteobacteria</taxon>
        <taxon>Enterobacterales</taxon>
        <taxon>Pectobacteriaceae</taxon>
        <taxon>Brenneria</taxon>
    </lineage>
</organism>
<protein>
    <submittedName>
        <fullName evidence="3">Fatty acid desaturase</fullName>
    </submittedName>
</protein>
<evidence type="ECO:0000259" key="2">
    <source>
        <dbReference type="Pfam" id="PF00487"/>
    </source>
</evidence>
<keyword evidence="1" id="KW-0472">Membrane</keyword>
<dbReference type="InterPro" id="IPR012171">
    <property type="entry name" value="Fatty_acid_desaturase"/>
</dbReference>
<keyword evidence="1" id="KW-0812">Transmembrane</keyword>
<dbReference type="EMBL" id="CP034035">
    <property type="protein sequence ID" value="QCR09201.1"/>
    <property type="molecule type" value="Genomic_DNA"/>
</dbReference>
<dbReference type="OrthoDB" id="9796486at2"/>
<accession>A0A4P8QQ37</accession>
<feature type="transmembrane region" description="Helical" evidence="1">
    <location>
        <begin position="21"/>
        <end position="39"/>
    </location>
</feature>
<gene>
    <name evidence="3" type="ORF">EH207_12090</name>
</gene>
<dbReference type="GO" id="GO:0006629">
    <property type="term" value="P:lipid metabolic process"/>
    <property type="evidence" value="ECO:0007669"/>
    <property type="project" value="InterPro"/>
</dbReference>
<dbReference type="Proteomes" id="UP000299580">
    <property type="component" value="Chromosome"/>
</dbReference>
<feature type="transmembrane region" description="Helical" evidence="1">
    <location>
        <begin position="45"/>
        <end position="62"/>
    </location>
</feature>
<name>A0A4P8QQ37_9GAMM</name>
<feature type="transmembrane region" description="Helical" evidence="1">
    <location>
        <begin position="175"/>
        <end position="199"/>
    </location>
</feature>
<dbReference type="AlphaFoldDB" id="A0A4P8QQ37"/>
<evidence type="ECO:0000313" key="3">
    <source>
        <dbReference type="EMBL" id="QCR09201.1"/>
    </source>
</evidence>
<dbReference type="PANTHER" id="PTHR32100">
    <property type="entry name" value="OMEGA-6 FATTY ACID DESATURASE, CHLOROPLASTIC"/>
    <property type="match status" value="1"/>
</dbReference>
<proteinExistence type="predicted"/>
<keyword evidence="4" id="KW-1185">Reference proteome</keyword>
<dbReference type="RefSeq" id="WP_137714212.1">
    <property type="nucleotide sequence ID" value="NZ_CP034035.1"/>
</dbReference>
<sequence>MDAYLVEKIKKINTKKGTFEAFLVAFSNMVIPWIIAYAVCCAVTFSSFYYMLFPFISIYIGTRFRAINNMSHECIHFSFCKNKKLNEFFGEIFAIAEFSKFKLIRKEHLTHHKHLGDMDKDMDFNGIRKYGLHKKMTRRRVLRHVHQALFLRQIKDTFFFIIYDGDAPFWSNAVRLSYVLTLSFLLFSFPLWFLFLFIVPYCYFYQIQKHLTDVLDHGGLLNNDSSIHKSRNFIIKNRFLSALLMPRFDGYHLVHHLLPWLSVEKHHVAHKILLENSEYLTSEHLAINHIQRWLNDK</sequence>
<dbReference type="Pfam" id="PF00487">
    <property type="entry name" value="FA_desaturase"/>
    <property type="match status" value="1"/>
</dbReference>
<feature type="domain" description="Fatty acid desaturase" evidence="2">
    <location>
        <begin position="54"/>
        <end position="278"/>
    </location>
</feature>
<evidence type="ECO:0000256" key="1">
    <source>
        <dbReference type="SAM" id="Phobius"/>
    </source>
</evidence>
<dbReference type="InterPro" id="IPR005804">
    <property type="entry name" value="FA_desaturase_dom"/>
</dbReference>
<evidence type="ECO:0000313" key="4">
    <source>
        <dbReference type="Proteomes" id="UP000299580"/>
    </source>
</evidence>